<evidence type="ECO:0000256" key="2">
    <source>
        <dbReference type="SAM" id="Phobius"/>
    </source>
</evidence>
<dbReference type="EMBL" id="BAABBY010000002">
    <property type="protein sequence ID" value="GAA4199535.1"/>
    <property type="molecule type" value="Genomic_DNA"/>
</dbReference>
<dbReference type="SUPFAM" id="SSF48452">
    <property type="entry name" value="TPR-like"/>
    <property type="match status" value="1"/>
</dbReference>
<evidence type="ECO:0000256" key="1">
    <source>
        <dbReference type="PROSITE-ProRule" id="PRU00339"/>
    </source>
</evidence>
<evidence type="ECO:0000313" key="4">
    <source>
        <dbReference type="Proteomes" id="UP001501772"/>
    </source>
</evidence>
<keyword evidence="2" id="KW-0472">Membrane</keyword>
<comment type="caution">
    <text evidence="3">The sequence shown here is derived from an EMBL/GenBank/DDBJ whole genome shotgun (WGS) entry which is preliminary data.</text>
</comment>
<organism evidence="3 4">
    <name type="scientific">Pedobacter jeongneungensis</name>
    <dbReference type="NCBI Taxonomy" id="947309"/>
    <lineage>
        <taxon>Bacteria</taxon>
        <taxon>Pseudomonadati</taxon>
        <taxon>Bacteroidota</taxon>
        <taxon>Sphingobacteriia</taxon>
        <taxon>Sphingobacteriales</taxon>
        <taxon>Sphingobacteriaceae</taxon>
        <taxon>Pedobacter</taxon>
    </lineage>
</organism>
<reference evidence="4" key="1">
    <citation type="journal article" date="2019" name="Int. J. Syst. Evol. Microbiol.">
        <title>The Global Catalogue of Microorganisms (GCM) 10K type strain sequencing project: providing services to taxonomists for standard genome sequencing and annotation.</title>
        <authorList>
            <consortium name="The Broad Institute Genomics Platform"/>
            <consortium name="The Broad Institute Genome Sequencing Center for Infectious Disease"/>
            <person name="Wu L."/>
            <person name="Ma J."/>
        </authorList>
    </citation>
    <scope>NUCLEOTIDE SEQUENCE [LARGE SCALE GENOMIC DNA]</scope>
    <source>
        <strain evidence="4">JCM 17626</strain>
    </source>
</reference>
<dbReference type="Gene3D" id="1.25.40.10">
    <property type="entry name" value="Tetratricopeptide repeat domain"/>
    <property type="match status" value="1"/>
</dbReference>
<keyword evidence="4" id="KW-1185">Reference proteome</keyword>
<proteinExistence type="predicted"/>
<dbReference type="Proteomes" id="UP001501772">
    <property type="component" value="Unassembled WGS sequence"/>
</dbReference>
<keyword evidence="2" id="KW-0812">Transmembrane</keyword>
<keyword evidence="1" id="KW-0802">TPR repeat</keyword>
<evidence type="ECO:0008006" key="5">
    <source>
        <dbReference type="Google" id="ProtNLM"/>
    </source>
</evidence>
<keyword evidence="2" id="KW-1133">Transmembrane helix</keyword>
<dbReference type="PROSITE" id="PS50005">
    <property type="entry name" value="TPR"/>
    <property type="match status" value="1"/>
</dbReference>
<dbReference type="InterPro" id="IPR019734">
    <property type="entry name" value="TPR_rpt"/>
</dbReference>
<gene>
    <name evidence="3" type="ORF">GCM10022289_10040</name>
</gene>
<feature type="repeat" description="TPR" evidence="1">
    <location>
        <begin position="54"/>
        <end position="87"/>
    </location>
</feature>
<sequence>MDQSTITETYVQTFHELSTDEGYLQAYATYLSRNNKIKESTELLNLATVYSGYYMLYATLGMNYFKMADHKNAEKCFLTAAYMVPNRFVPKKLVMAYFIATGKNDKAILWAKNIISYKVKVPSKEVDLIKRSANKFLIESNYVYKK</sequence>
<name>A0ABP8B715_9SPHI</name>
<feature type="transmembrane region" description="Helical" evidence="2">
    <location>
        <begin position="43"/>
        <end position="65"/>
    </location>
</feature>
<accession>A0ABP8B715</accession>
<protein>
    <recommendedName>
        <fullName evidence="5">Type III secretion low calcium response chaperone LcrH/SycD</fullName>
    </recommendedName>
</protein>
<evidence type="ECO:0000313" key="3">
    <source>
        <dbReference type="EMBL" id="GAA4199535.1"/>
    </source>
</evidence>
<dbReference type="InterPro" id="IPR011990">
    <property type="entry name" value="TPR-like_helical_dom_sf"/>
</dbReference>